<evidence type="ECO:0000256" key="8">
    <source>
        <dbReference type="ARBA" id="ARBA00042567"/>
    </source>
</evidence>
<gene>
    <name evidence="11" type="ORF">Ae201684_000659</name>
</gene>
<accession>A0A6G0XX69</accession>
<evidence type="ECO:0000256" key="2">
    <source>
        <dbReference type="ARBA" id="ARBA00004408"/>
    </source>
</evidence>
<dbReference type="Proteomes" id="UP000481153">
    <property type="component" value="Unassembled WGS sequence"/>
</dbReference>
<dbReference type="PANTHER" id="PTHR13681:SF26">
    <property type="entry name" value="SURVIVAL OF MOTOR NEURON-RELATED-SPLICING FACTOR 30"/>
    <property type="match status" value="1"/>
</dbReference>
<comment type="function">
    <text evidence="6">Involved in spliceosome assembly.</text>
</comment>
<dbReference type="Pfam" id="PF06003">
    <property type="entry name" value="SMN_Tudor"/>
    <property type="match status" value="1"/>
</dbReference>
<keyword evidence="12" id="KW-1185">Reference proteome</keyword>
<dbReference type="EMBL" id="VJMJ01000003">
    <property type="protein sequence ID" value="KAF0745087.1"/>
    <property type="molecule type" value="Genomic_DNA"/>
</dbReference>
<evidence type="ECO:0000259" key="10">
    <source>
        <dbReference type="PROSITE" id="PS50304"/>
    </source>
</evidence>
<dbReference type="GO" id="GO:0005681">
    <property type="term" value="C:spliceosomal complex"/>
    <property type="evidence" value="ECO:0007669"/>
    <property type="project" value="UniProtKB-KW"/>
</dbReference>
<keyword evidence="5" id="KW-0539">Nucleus</keyword>
<evidence type="ECO:0000256" key="6">
    <source>
        <dbReference type="ARBA" id="ARBA00037618"/>
    </source>
</evidence>
<dbReference type="GO" id="GO:0015030">
    <property type="term" value="C:Cajal body"/>
    <property type="evidence" value="ECO:0007669"/>
    <property type="project" value="UniProtKB-SubCell"/>
</dbReference>
<keyword evidence="4" id="KW-0508">mRNA splicing</keyword>
<keyword evidence="9" id="KW-0175">Coiled coil</keyword>
<comment type="similarity">
    <text evidence="3">Belongs to the SMN family.</text>
</comment>
<evidence type="ECO:0000256" key="3">
    <source>
        <dbReference type="ARBA" id="ARBA00005371"/>
    </source>
</evidence>
<name>A0A6G0XX69_9STRA</name>
<evidence type="ECO:0000256" key="7">
    <source>
        <dbReference type="ARBA" id="ARBA00041083"/>
    </source>
</evidence>
<evidence type="ECO:0000256" key="4">
    <source>
        <dbReference type="ARBA" id="ARBA00022728"/>
    </source>
</evidence>
<dbReference type="VEuPathDB" id="FungiDB:AeMF1_003119"/>
<dbReference type="GO" id="GO:0006397">
    <property type="term" value="P:mRNA processing"/>
    <property type="evidence" value="ECO:0007669"/>
    <property type="project" value="InterPro"/>
</dbReference>
<reference evidence="11 12" key="1">
    <citation type="submission" date="2019-07" db="EMBL/GenBank/DDBJ databases">
        <title>Genomics analysis of Aphanomyces spp. identifies a new class of oomycete effector associated with host adaptation.</title>
        <authorList>
            <person name="Gaulin E."/>
        </authorList>
    </citation>
    <scope>NUCLEOTIDE SEQUENCE [LARGE SCALE GENOMIC DNA]</scope>
    <source>
        <strain evidence="11 12">ATCC 201684</strain>
    </source>
</reference>
<comment type="caution">
    <text evidence="11">The sequence shown here is derived from an EMBL/GenBank/DDBJ whole genome shotgun (WGS) entry which is preliminary data.</text>
</comment>
<dbReference type="InterPro" id="IPR002999">
    <property type="entry name" value="Tudor"/>
</dbReference>
<evidence type="ECO:0000313" key="12">
    <source>
        <dbReference type="Proteomes" id="UP000481153"/>
    </source>
</evidence>
<dbReference type="GO" id="GO:0003723">
    <property type="term" value="F:RNA binding"/>
    <property type="evidence" value="ECO:0007669"/>
    <property type="project" value="InterPro"/>
</dbReference>
<evidence type="ECO:0000313" key="11">
    <source>
        <dbReference type="EMBL" id="KAF0745087.1"/>
    </source>
</evidence>
<comment type="subcellular location">
    <subcellularLocation>
        <location evidence="1">Nucleus speckle</location>
    </subcellularLocation>
    <subcellularLocation>
        <location evidence="2">Nucleus</location>
        <location evidence="2">Cajal body</location>
    </subcellularLocation>
</comment>
<feature type="domain" description="Tudor" evidence="10">
    <location>
        <begin position="140"/>
        <end position="198"/>
    </location>
</feature>
<evidence type="ECO:0000256" key="5">
    <source>
        <dbReference type="ARBA" id="ARBA00023242"/>
    </source>
</evidence>
<keyword evidence="4" id="KW-0747">Spliceosome</keyword>
<keyword evidence="4" id="KW-0507">mRNA processing</keyword>
<dbReference type="GO" id="GO:0005737">
    <property type="term" value="C:cytoplasm"/>
    <property type="evidence" value="ECO:0007669"/>
    <property type="project" value="InterPro"/>
</dbReference>
<dbReference type="Gene3D" id="2.30.30.140">
    <property type="match status" value="1"/>
</dbReference>
<dbReference type="CDD" id="cd21182">
    <property type="entry name" value="Tudor_SMN_SPF30-like"/>
    <property type="match status" value="1"/>
</dbReference>
<feature type="coiled-coil region" evidence="9">
    <location>
        <begin position="4"/>
        <end position="31"/>
    </location>
</feature>
<dbReference type="SUPFAM" id="SSF63748">
    <property type="entry name" value="Tudor/PWWP/MBT"/>
    <property type="match status" value="1"/>
</dbReference>
<dbReference type="GO" id="GO:0016607">
    <property type="term" value="C:nuclear speck"/>
    <property type="evidence" value="ECO:0007669"/>
    <property type="project" value="UniProtKB-SubCell"/>
</dbReference>
<proteinExistence type="inferred from homology"/>
<dbReference type="InterPro" id="IPR010304">
    <property type="entry name" value="SMN_Tudor"/>
</dbReference>
<sequence length="322" mass="35194">MADQEGAEASVEELQERLVTFKGQLETIEMLLTSDADNQELIGIAADLKEVIKLTQGMLDHKLPNGNDDGEPSPFPVGTFVEVLHEGRWAPGIVETIKRLPGTGHKHTVHLLGLNVKSDADLTSLRAIDHDPSQALDPSLIEVGLACTAKYYVDGKFYKASIASITPYGCTVVFDGYGNTEEVPATYLRPLEVKAPQAAAAAAEKANKDDGGLIPIPANLKILPTDSEAEKERKRKRIRAIKSLNRHKSIDMERNAKQSDWAKFQAKASKKRVVGVISNPKKSSIFASPATVDGRVGVVGSDQKMTHFDDTRKKFKLMEQQP</sequence>
<dbReference type="PROSITE" id="PS50304">
    <property type="entry name" value="TUDOR"/>
    <property type="match status" value="1"/>
</dbReference>
<dbReference type="PANTHER" id="PTHR13681">
    <property type="entry name" value="SURVIVAL OF MOTOR NEURON-RELATED-SPLICING FACTOR 30-RELATED"/>
    <property type="match status" value="1"/>
</dbReference>
<evidence type="ECO:0000256" key="1">
    <source>
        <dbReference type="ARBA" id="ARBA00004324"/>
    </source>
</evidence>
<dbReference type="SMART" id="SM00333">
    <property type="entry name" value="TUDOR"/>
    <property type="match status" value="2"/>
</dbReference>
<dbReference type="AlphaFoldDB" id="A0A6G0XX69"/>
<organism evidence="11 12">
    <name type="scientific">Aphanomyces euteiches</name>
    <dbReference type="NCBI Taxonomy" id="100861"/>
    <lineage>
        <taxon>Eukaryota</taxon>
        <taxon>Sar</taxon>
        <taxon>Stramenopiles</taxon>
        <taxon>Oomycota</taxon>
        <taxon>Saprolegniomycetes</taxon>
        <taxon>Saprolegniales</taxon>
        <taxon>Verrucalvaceae</taxon>
        <taxon>Aphanomyces</taxon>
    </lineage>
</organism>
<protein>
    <recommendedName>
        <fullName evidence="7">Survival of motor neuron-related-splicing factor 30</fullName>
    </recommendedName>
    <alternativeName>
        <fullName evidence="8">Survival motor neuron domain-containing protein 1</fullName>
    </alternativeName>
</protein>
<evidence type="ECO:0000256" key="9">
    <source>
        <dbReference type="SAM" id="Coils"/>
    </source>
</evidence>